<keyword evidence="2" id="KW-1185">Reference proteome</keyword>
<dbReference type="PANTHER" id="PTHR35046:SF9">
    <property type="entry name" value="RNA-DIRECTED DNA POLYMERASE"/>
    <property type="match status" value="1"/>
</dbReference>
<evidence type="ECO:0000313" key="1">
    <source>
        <dbReference type="EMBL" id="CAL1371393.1"/>
    </source>
</evidence>
<proteinExistence type="predicted"/>
<sequence>MEISAEELAESMFFTRCLIDEKVCLVLVDGGRERNLISSRTVVKLGLQSQLHPAPYNVQLPYEKYPSFVISQVVVDFSISSYKDRVLCDVVYNLPSNIFFGQPWFHDRQVRLVSRRSKKFRLQKQNNVVILVPLSPEEAAEDLKTLQSLQEEYRKALLEKPLTLKGDPVKALAGTGHPCSALTKQRTRSEEVVTMMKVESGDAKDTVDLLEVVGMTEDDSKHTIAAQNDPCVAAQKELCFAAEKQSVQEPN</sequence>
<dbReference type="AlphaFoldDB" id="A0AAV2DBX9"/>
<gene>
    <name evidence="1" type="ORF">LTRI10_LOCUS13461</name>
</gene>
<evidence type="ECO:0000313" key="2">
    <source>
        <dbReference type="Proteomes" id="UP001497516"/>
    </source>
</evidence>
<organism evidence="1 2">
    <name type="scientific">Linum trigynum</name>
    <dbReference type="NCBI Taxonomy" id="586398"/>
    <lineage>
        <taxon>Eukaryota</taxon>
        <taxon>Viridiplantae</taxon>
        <taxon>Streptophyta</taxon>
        <taxon>Embryophyta</taxon>
        <taxon>Tracheophyta</taxon>
        <taxon>Spermatophyta</taxon>
        <taxon>Magnoliopsida</taxon>
        <taxon>eudicotyledons</taxon>
        <taxon>Gunneridae</taxon>
        <taxon>Pentapetalae</taxon>
        <taxon>rosids</taxon>
        <taxon>fabids</taxon>
        <taxon>Malpighiales</taxon>
        <taxon>Linaceae</taxon>
        <taxon>Linum</taxon>
    </lineage>
</organism>
<reference evidence="1 2" key="1">
    <citation type="submission" date="2024-04" db="EMBL/GenBank/DDBJ databases">
        <authorList>
            <person name="Fracassetti M."/>
        </authorList>
    </citation>
    <scope>NUCLEOTIDE SEQUENCE [LARGE SCALE GENOMIC DNA]</scope>
</reference>
<name>A0AAV2DBX9_9ROSI</name>
<dbReference type="Proteomes" id="UP001497516">
    <property type="component" value="Chromosome 2"/>
</dbReference>
<dbReference type="Gene3D" id="2.40.70.10">
    <property type="entry name" value="Acid Proteases"/>
    <property type="match status" value="1"/>
</dbReference>
<accession>A0AAV2DBX9</accession>
<dbReference type="EMBL" id="OZ034815">
    <property type="protein sequence ID" value="CAL1371393.1"/>
    <property type="molecule type" value="Genomic_DNA"/>
</dbReference>
<protein>
    <submittedName>
        <fullName evidence="1">Uncharacterized protein</fullName>
    </submittedName>
</protein>
<dbReference type="CDD" id="cd00303">
    <property type="entry name" value="retropepsin_like"/>
    <property type="match status" value="1"/>
</dbReference>
<dbReference type="InterPro" id="IPR021109">
    <property type="entry name" value="Peptidase_aspartic_dom_sf"/>
</dbReference>
<dbReference type="PANTHER" id="PTHR35046">
    <property type="entry name" value="ZINC KNUCKLE (CCHC-TYPE) FAMILY PROTEIN"/>
    <property type="match status" value="1"/>
</dbReference>